<sequence length="1769" mass="173894">MSPVRPTRSTTGGLVSANRATGVITNSYATGNVTGGGTAGGLVGNNFLGGQITNSYATGNVGINGVGSGAYNGGLVGVNRGSLSNVYSTGSVTGALTNTANNGGLVGLNAGGTIVNAYSVGKVTGSASGGLIGRHSGGSVTSGYYNTTVNPGLSGWGNDISTGDVGTGTAVGLSSVQMKQTSSFQGFNFSASPGATGNAWVMVNADSSGINSGTSGTLPMLASEYSTTITNAHQLQLVAMDLNATYTLGRDIVAGATAGTTDVWNGTFVQLGDVNRVLYFAGSFDGQGHVIKNLKIDRGNQQFNGLFGVISQTGRVSNLGLDGGSISGALYTGSIVGYSFGTLAGTFSSATVTAEAYAGGLAGYQVGGSLSNSYFSGSVTATADMAGGLVGLLDGGSLSNNFVSGRVTANSGSGFAGGLIGGYYGNAVFSKNFWDTNATGQLYAEGDSFAIPTQAGGLTTTQIQTLSTFSNAGWDLDKTWVVYNGGSGPLLRSFMTQLNVVAGDITKTYDGTAYGGAYTPNLDADGRLTGSLVLGGTGVGAINAGDYSLKLSGLASTGGQFGYSINYIDGTLSVNKATLSTAGTTVNNKVYDGTTVATLGGHTLFGLVAADIDKVTLSAAFTSKDAGTGIQVDLGLGGIAAGNYRLDTSSPLSANITPKALSVTGVMADSKIYDGTTSVSLQPFAQLSGLVVGESVSMTLSGQFADANAANGKNVQINVALGDAGGLARNYNINPLDISPVLANITQKVLTISGLTANKVYDGSASVALSGGTLNGLVGTQTLGFDAIGNYADKHAGVGKAVTVAAVTLSDGSGLAQNYRLSQPAALSGDIFKAVISGISGLTALSKVYNGNANASLSPVGATINGKISGDDVVLASAAGQFADKNAGNGKTVLISNITLSGSDLGNYTFVNNTATTTASITPKALAIIGMSVVDKVYDGRLSATLSGGSLSGLVGNETLGVTGLTATFADKNVGTDKVVTASGTTLVNGGNGGLASNYSLANPTGWTADITAKTLTVSGITANSKTYDGTTAATLSGGVLSGLVSGETLSLQTLAGVFLDANVGNAKTVTVSGGGLADGTGLASNYILRSPTGLSADISAKTLIISGLQANGKVYDGNNLASLSGGVLDGLVGSETLGVTGLSATFSDKNAGTGKTVTASGATLIDGSNGGLASNYSLSNPMGLSADISAKALTLTGVTAGGKVYDGTNAVTLSGGVLDGLVGSESLGVTGLGATFDDKNAGTGKTVTASGATLVDGSNGGLASNYSLSNPVGLSADISTKTLTISGLQANGKVYDGNNLASLSGGALDGLVGSETLGVTGLSATFSDKNAGTGKIVTASGATLTDGSNGGLASNYSLSNPVGLSADISAKALTLTGVTAGGKVYDGTNAVTLSGGVLDGLVGSESLGVTGLGATFDDKNAGTGKTVTASGATLVDGSNGGLASNYSLSNPVGLSADISTKTLTISGLQANGKVYDGNNLASLSGGVLDGLVGSETLGVIGLGATFSDKNAGTGKTVTASGATLVNGSNGGLASNYSISNPVGLSADISTKALNVTGITAGNKVYDATTGAVLNLAGAGFNGLVSGDDVSVLSANGRFSDKNAATGKTVNISDITLAGVDLGNYQVSRTAATTADITKALLNVTVGDTRVPQGQTPAFEVAYNGLLGTDSVASDLSGSLLLSAPSSASAGEYQVSASGLSATNYEIAYIDGLLTVDAPPLAPLQTVVEVVEPLRNLPKPTQAPVTSGLQLPNDLYTLVDQGLRLPEGL</sequence>
<evidence type="ECO:0000259" key="1">
    <source>
        <dbReference type="Pfam" id="PF07581"/>
    </source>
</evidence>
<feature type="domain" description="YDG" evidence="2">
    <location>
        <begin position="922"/>
        <end position="1005"/>
    </location>
</feature>
<feature type="domain" description="YDG" evidence="2">
    <location>
        <begin position="1101"/>
        <end position="1180"/>
    </location>
</feature>
<feature type="domain" description="YDG" evidence="2">
    <location>
        <begin position="839"/>
        <end position="914"/>
    </location>
</feature>
<keyword evidence="5" id="KW-1185">Reference proteome</keyword>
<proteinExistence type="predicted"/>
<dbReference type="InterPro" id="IPR011493">
    <property type="entry name" value="GLUG"/>
</dbReference>
<feature type="domain" description="YDG" evidence="2">
    <location>
        <begin position="1461"/>
        <end position="1540"/>
    </location>
</feature>
<evidence type="ECO:0008006" key="6">
    <source>
        <dbReference type="Google" id="ProtNLM"/>
    </source>
</evidence>
<feature type="domain" description="YDG" evidence="2">
    <location>
        <begin position="1551"/>
        <end position="1631"/>
    </location>
</feature>
<evidence type="ECO:0000259" key="3">
    <source>
        <dbReference type="Pfam" id="PF18676"/>
    </source>
</evidence>
<feature type="domain" description="YDG" evidence="2">
    <location>
        <begin position="746"/>
        <end position="824"/>
    </location>
</feature>
<feature type="domain" description="YDG" evidence="2">
    <location>
        <begin position="657"/>
        <end position="735"/>
    </location>
</feature>
<evidence type="ECO:0000313" key="4">
    <source>
        <dbReference type="EMBL" id="QSB37885.1"/>
    </source>
</evidence>
<dbReference type="EMBL" id="CP070506">
    <property type="protein sequence ID" value="QSB37885.1"/>
    <property type="molecule type" value="Genomic_DNA"/>
</dbReference>
<dbReference type="Pfam" id="PF07581">
    <property type="entry name" value="Glug"/>
    <property type="match status" value="1"/>
</dbReference>
<gene>
    <name evidence="4" type="ORF">JTY93_16360</name>
</gene>
<name>A0ABX7JTJ7_9PSED</name>
<dbReference type="Proteomes" id="UP000663249">
    <property type="component" value="Chromosome"/>
</dbReference>
<evidence type="ECO:0000313" key="5">
    <source>
        <dbReference type="Proteomes" id="UP000663249"/>
    </source>
</evidence>
<dbReference type="RefSeq" id="WP_205518885.1">
    <property type="nucleotide sequence ID" value="NZ_CP070506.1"/>
</dbReference>
<dbReference type="Pfam" id="PF18676">
    <property type="entry name" value="MBG_2"/>
    <property type="match status" value="1"/>
</dbReference>
<protein>
    <recommendedName>
        <fullName evidence="6">MBG domain-containing protein</fullName>
    </recommendedName>
</protein>
<feature type="domain" description="MBG" evidence="3">
    <location>
        <begin position="1642"/>
        <end position="1715"/>
    </location>
</feature>
<dbReference type="Pfam" id="PF18657">
    <property type="entry name" value="YDG"/>
    <property type="match status" value="12"/>
</dbReference>
<reference evidence="4 5" key="1">
    <citation type="submission" date="2021-02" db="EMBL/GenBank/DDBJ databases">
        <title>Genomic and phenotypic characterization of Pseudomonas hygromyciniae, a novel bacterial species discovered from a commercially purchased antibiotic vial.</title>
        <authorList>
            <person name="Turner T.L."/>
            <person name="Mitra S.D."/>
            <person name="Kochan T.J."/>
            <person name="Pincus N.B."/>
            <person name="Lebrun-Corbin M."/>
            <person name="Cheung B."/>
            <person name="Gatesy S.W."/>
            <person name="Afzal T."/>
            <person name="Ozer E.A."/>
            <person name="Hauser A.R."/>
        </authorList>
    </citation>
    <scope>NUCLEOTIDE SEQUENCE [LARGE SCALE GENOMIC DNA]</scope>
    <source>
        <strain evidence="4 5">SDM007</strain>
    </source>
</reference>
<dbReference type="InterPro" id="IPR041248">
    <property type="entry name" value="YDG"/>
</dbReference>
<dbReference type="InterPro" id="IPR041286">
    <property type="entry name" value="MBG_2"/>
</dbReference>
<accession>A0ABX7JTJ7</accession>
<dbReference type="Gene3D" id="2.160.20.110">
    <property type="match status" value="2"/>
</dbReference>
<organism evidence="4 5">
    <name type="scientific">Pseudomonas hygromyciniae</name>
    <dbReference type="NCBI Taxonomy" id="2812000"/>
    <lineage>
        <taxon>Bacteria</taxon>
        <taxon>Pseudomonadati</taxon>
        <taxon>Pseudomonadota</taxon>
        <taxon>Gammaproteobacteria</taxon>
        <taxon>Pseudomonadales</taxon>
        <taxon>Pseudomonadaceae</taxon>
        <taxon>Pseudomonas</taxon>
    </lineage>
</organism>
<feature type="domain" description="YDG" evidence="2">
    <location>
        <begin position="576"/>
        <end position="649"/>
    </location>
</feature>
<feature type="domain" description="YDG" evidence="2">
    <location>
        <begin position="1371"/>
        <end position="1450"/>
    </location>
</feature>
<feature type="domain" description="YDG" evidence="2">
    <location>
        <begin position="1012"/>
        <end position="1093"/>
    </location>
</feature>
<evidence type="ECO:0000259" key="2">
    <source>
        <dbReference type="Pfam" id="PF18657"/>
    </source>
</evidence>
<feature type="domain" description="GLUG" evidence="1">
    <location>
        <begin position="357"/>
        <end position="380"/>
    </location>
</feature>
<feature type="domain" description="YDG" evidence="2">
    <location>
        <begin position="1191"/>
        <end position="1270"/>
    </location>
</feature>
<feature type="domain" description="YDG" evidence="2">
    <location>
        <begin position="1281"/>
        <end position="1360"/>
    </location>
</feature>